<dbReference type="AlphaFoldDB" id="A0A2Z7ASZ2"/>
<dbReference type="GO" id="GO:0003677">
    <property type="term" value="F:DNA binding"/>
    <property type="evidence" value="ECO:0007669"/>
    <property type="project" value="UniProtKB-UniRule"/>
</dbReference>
<dbReference type="Pfam" id="PF02701">
    <property type="entry name" value="Zn_ribbon_Dof"/>
    <property type="match status" value="1"/>
</dbReference>
<keyword evidence="4 9" id="KW-0805">Transcription regulation</keyword>
<evidence type="ECO:0000256" key="6">
    <source>
        <dbReference type="ARBA" id="ARBA00023163"/>
    </source>
</evidence>
<evidence type="ECO:0000256" key="7">
    <source>
        <dbReference type="ARBA" id="ARBA00023242"/>
    </source>
</evidence>
<evidence type="ECO:0000256" key="10">
    <source>
        <dbReference type="SAM" id="MobiDB-lite"/>
    </source>
</evidence>
<evidence type="ECO:0000256" key="3">
    <source>
        <dbReference type="ARBA" id="ARBA00022833"/>
    </source>
</evidence>
<feature type="compositionally biased region" description="Polar residues" evidence="10">
    <location>
        <begin position="111"/>
        <end position="121"/>
    </location>
</feature>
<dbReference type="GO" id="GO:0003700">
    <property type="term" value="F:DNA-binding transcription factor activity"/>
    <property type="evidence" value="ECO:0007669"/>
    <property type="project" value="UniProtKB-UniRule"/>
</dbReference>
<evidence type="ECO:0000256" key="9">
    <source>
        <dbReference type="RuleBase" id="RU369094"/>
    </source>
</evidence>
<dbReference type="OrthoDB" id="1927254at2759"/>
<evidence type="ECO:0000259" key="11">
    <source>
        <dbReference type="PROSITE" id="PS50884"/>
    </source>
</evidence>
<evidence type="ECO:0000313" key="12">
    <source>
        <dbReference type="EMBL" id="KZV24506.1"/>
    </source>
</evidence>
<dbReference type="PANTHER" id="PTHR31992:SF108">
    <property type="entry name" value="DOF ZINC FINGER PROTEIN"/>
    <property type="match status" value="1"/>
</dbReference>
<keyword evidence="2 8" id="KW-0863">Zinc-finger</keyword>
<comment type="subcellular location">
    <subcellularLocation>
        <location evidence="8 9">Nucleus</location>
    </subcellularLocation>
</comment>
<keyword evidence="6 9" id="KW-0804">Transcription</keyword>
<keyword evidence="1 9" id="KW-0479">Metal-binding</keyword>
<organism evidence="12 13">
    <name type="scientific">Dorcoceras hygrometricum</name>
    <dbReference type="NCBI Taxonomy" id="472368"/>
    <lineage>
        <taxon>Eukaryota</taxon>
        <taxon>Viridiplantae</taxon>
        <taxon>Streptophyta</taxon>
        <taxon>Embryophyta</taxon>
        <taxon>Tracheophyta</taxon>
        <taxon>Spermatophyta</taxon>
        <taxon>Magnoliopsida</taxon>
        <taxon>eudicotyledons</taxon>
        <taxon>Gunneridae</taxon>
        <taxon>Pentapetalae</taxon>
        <taxon>asterids</taxon>
        <taxon>lamiids</taxon>
        <taxon>Lamiales</taxon>
        <taxon>Gesneriaceae</taxon>
        <taxon>Didymocarpoideae</taxon>
        <taxon>Trichosporeae</taxon>
        <taxon>Loxocarpinae</taxon>
        <taxon>Dorcoceras</taxon>
    </lineage>
</organism>
<evidence type="ECO:0000256" key="4">
    <source>
        <dbReference type="ARBA" id="ARBA00023015"/>
    </source>
</evidence>
<feature type="domain" description="Dof-type" evidence="11">
    <location>
        <begin position="40"/>
        <end position="94"/>
    </location>
</feature>
<evidence type="ECO:0000313" key="13">
    <source>
        <dbReference type="Proteomes" id="UP000250235"/>
    </source>
</evidence>
<dbReference type="EMBL" id="KV012648">
    <property type="protein sequence ID" value="KZV24506.1"/>
    <property type="molecule type" value="Genomic_DNA"/>
</dbReference>
<dbReference type="PANTHER" id="PTHR31992">
    <property type="entry name" value="DOF ZINC FINGER PROTEIN DOF1.4-RELATED"/>
    <property type="match status" value="1"/>
</dbReference>
<reference evidence="12 13" key="1">
    <citation type="journal article" date="2015" name="Proc. Natl. Acad. Sci. U.S.A.">
        <title>The resurrection genome of Boea hygrometrica: A blueprint for survival of dehydration.</title>
        <authorList>
            <person name="Xiao L."/>
            <person name="Yang G."/>
            <person name="Zhang L."/>
            <person name="Yang X."/>
            <person name="Zhao S."/>
            <person name="Ji Z."/>
            <person name="Zhou Q."/>
            <person name="Hu M."/>
            <person name="Wang Y."/>
            <person name="Chen M."/>
            <person name="Xu Y."/>
            <person name="Jin H."/>
            <person name="Xiao X."/>
            <person name="Hu G."/>
            <person name="Bao F."/>
            <person name="Hu Y."/>
            <person name="Wan P."/>
            <person name="Li L."/>
            <person name="Deng X."/>
            <person name="Kuang T."/>
            <person name="Xiang C."/>
            <person name="Zhu J.K."/>
            <person name="Oliver M.J."/>
            <person name="He Y."/>
        </authorList>
    </citation>
    <scope>NUCLEOTIDE SEQUENCE [LARGE SCALE GENOMIC DNA]</scope>
    <source>
        <strain evidence="13">cv. XS01</strain>
    </source>
</reference>
<name>A0A2Z7ASZ2_9LAMI</name>
<dbReference type="PROSITE" id="PS50884">
    <property type="entry name" value="ZF_DOF_2"/>
    <property type="match status" value="1"/>
</dbReference>
<dbReference type="InterPro" id="IPR003851">
    <property type="entry name" value="Znf_Dof"/>
</dbReference>
<evidence type="ECO:0000256" key="5">
    <source>
        <dbReference type="ARBA" id="ARBA00023125"/>
    </source>
</evidence>
<comment type="function">
    <text evidence="9">Transcription factor that binds specifically to a 5'-AA[AG]G-3' consensus core sequence.</text>
</comment>
<dbReference type="Proteomes" id="UP000250235">
    <property type="component" value="Unassembled WGS sequence"/>
</dbReference>
<sequence>MHQGGSQEYLNHLQDRREPPPPQIPDFLGEENHQQPPPSQKCPRCDSSNTKFCYYNNYSLSQPRYFCKACRRYWTHGGTLRNVPIGGGCRKIKRPKPSPSSSPNSDMARGIQSSSPVRPSQNLISAGVISGQSIMRPSPPVNIPPPGNISFYTGGAVLPSLAAMQPLPTRYSQVTAPVSFGAGGSGQFGTLIQGMNLQSLKHPSPQQIQAQNILFPSQQSLILQRPISSWTQTSINRGITAPSAASASFWSGAATGGNPTEGRDPAGSSLNPNQWPDHSHPCYDPSNNQ</sequence>
<dbReference type="PROSITE" id="PS01361">
    <property type="entry name" value="ZF_DOF_1"/>
    <property type="match status" value="1"/>
</dbReference>
<evidence type="ECO:0000256" key="1">
    <source>
        <dbReference type="ARBA" id="ARBA00022723"/>
    </source>
</evidence>
<keyword evidence="13" id="KW-1185">Reference proteome</keyword>
<feature type="region of interest" description="Disordered" evidence="10">
    <location>
        <begin position="85"/>
        <end position="121"/>
    </location>
</feature>
<accession>A0A2Z7ASZ2</accession>
<dbReference type="GO" id="GO:0005634">
    <property type="term" value="C:nucleus"/>
    <property type="evidence" value="ECO:0007669"/>
    <property type="project" value="UniProtKB-SubCell"/>
</dbReference>
<proteinExistence type="predicted"/>
<evidence type="ECO:0000256" key="2">
    <source>
        <dbReference type="ARBA" id="ARBA00022771"/>
    </source>
</evidence>
<feature type="region of interest" description="Disordered" evidence="10">
    <location>
        <begin position="1"/>
        <end position="45"/>
    </location>
</feature>
<gene>
    <name evidence="12" type="ORF">F511_37370</name>
</gene>
<dbReference type="GO" id="GO:0008270">
    <property type="term" value="F:zinc ion binding"/>
    <property type="evidence" value="ECO:0007669"/>
    <property type="project" value="UniProtKB-KW"/>
</dbReference>
<keyword evidence="3 9" id="KW-0862">Zinc</keyword>
<keyword evidence="7 8" id="KW-0539">Nucleus</keyword>
<keyword evidence="5 8" id="KW-0238">DNA-binding</keyword>
<dbReference type="InterPro" id="IPR045174">
    <property type="entry name" value="Dof"/>
</dbReference>
<evidence type="ECO:0000256" key="8">
    <source>
        <dbReference type="PROSITE-ProRule" id="PRU00071"/>
    </source>
</evidence>
<protein>
    <recommendedName>
        <fullName evidence="9">Dof zinc finger protein</fullName>
    </recommendedName>
</protein>
<feature type="region of interest" description="Disordered" evidence="10">
    <location>
        <begin position="249"/>
        <end position="289"/>
    </location>
</feature>